<gene>
    <name evidence="1" type="ORF">QR695_04180</name>
</gene>
<keyword evidence="2" id="KW-1185">Reference proteome</keyword>
<sequence length="430" mass="47986">MKKLVGLFVLSTGLLVGCGVEKPDVVNLSYVDAHWTVSKYAKEELISLHSADETLEACSGKLTTELEGDLIVFDTIVANRYPMTDTGEEYAFKAVSYMKGDENYVLCRDMASNRYSAEVIESFPDDVDVSTGTPIGRYPVVGPADKSAKTALRDADELNESGNPIEPFLETLVAFSPALYGEIEVEIGGMPSPYPLFSFDPSMASMKDIKVAIGYDTITEKPYLLLMFADLYFSVTPLESMIDQTAEGLTYEALSVERIPLEAELVPDQTYPLYEFTYTRDGKVVNETMTFTYRTSDLLSTAERKQLETQPDEDYMPLVVGPLVYLHQQPFNPESPLSYPVLLKAAGNEMDDLVQAINSAEPTKRQGDEGDYPLLTIVDGHKGQEFEVTYKQRSKKLDIYVTDRSTDETYKLTSEGAETFLSYFPDLKKK</sequence>
<proteinExistence type="predicted"/>
<evidence type="ECO:0000313" key="2">
    <source>
        <dbReference type="Proteomes" id="UP001230807"/>
    </source>
</evidence>
<dbReference type="PROSITE" id="PS51257">
    <property type="entry name" value="PROKAR_LIPOPROTEIN"/>
    <property type="match status" value="1"/>
</dbReference>
<dbReference type="Proteomes" id="UP001230807">
    <property type="component" value="Unassembled WGS sequence"/>
</dbReference>
<name>A0ABT7MLA5_9BACL</name>
<protein>
    <recommendedName>
        <fullName evidence="3">Lipoprotein</fullName>
    </recommendedName>
</protein>
<dbReference type="RefSeq" id="WP_214720027.1">
    <property type="nucleotide sequence ID" value="NZ_CP183077.1"/>
</dbReference>
<evidence type="ECO:0008006" key="3">
    <source>
        <dbReference type="Google" id="ProtNLM"/>
    </source>
</evidence>
<comment type="caution">
    <text evidence="1">The sequence shown here is derived from an EMBL/GenBank/DDBJ whole genome shotgun (WGS) entry which is preliminary data.</text>
</comment>
<organism evidence="1 2">
    <name type="scientific">Exiguobacterium mexicanum</name>
    <dbReference type="NCBI Taxonomy" id="340146"/>
    <lineage>
        <taxon>Bacteria</taxon>
        <taxon>Bacillati</taxon>
        <taxon>Bacillota</taxon>
        <taxon>Bacilli</taxon>
        <taxon>Bacillales</taxon>
        <taxon>Bacillales Family XII. Incertae Sedis</taxon>
        <taxon>Exiguobacterium</taxon>
    </lineage>
</organism>
<accession>A0ABT7MLA5</accession>
<reference evidence="1 2" key="1">
    <citation type="submission" date="2023-06" db="EMBL/GenBank/DDBJ databases">
        <title>Influencing factors and mechanism of Cr(VI) reduction by facultative anaerobic Exiguobacterium sp. PY14.</title>
        <authorList>
            <person name="Zou L."/>
        </authorList>
    </citation>
    <scope>NUCLEOTIDE SEQUENCE [LARGE SCALE GENOMIC DNA]</scope>
    <source>
        <strain evidence="1 2">PY14</strain>
    </source>
</reference>
<evidence type="ECO:0000313" key="1">
    <source>
        <dbReference type="EMBL" id="MDL5376204.1"/>
    </source>
</evidence>
<dbReference type="EMBL" id="JASWER010000001">
    <property type="protein sequence ID" value="MDL5376204.1"/>
    <property type="molecule type" value="Genomic_DNA"/>
</dbReference>